<keyword evidence="4" id="KW-1185">Reference proteome</keyword>
<dbReference type="InterPro" id="IPR045297">
    <property type="entry name" value="Complex1_LYR_LYRM4"/>
</dbReference>
<dbReference type="PANTHER" id="PTHR13166">
    <property type="entry name" value="PROTEIN C6ORF149"/>
    <property type="match status" value="1"/>
</dbReference>
<feature type="domain" description="Complex 1 LYR protein" evidence="2">
    <location>
        <begin position="38"/>
        <end position="74"/>
    </location>
</feature>
<dbReference type="AlphaFoldDB" id="A0AB34IH66"/>
<dbReference type="InterPro" id="IPR051522">
    <property type="entry name" value="ISC_assembly_LYR"/>
</dbReference>
<comment type="caution">
    <text evidence="3">The sequence shown here is derived from an EMBL/GenBank/DDBJ whole genome shotgun (WGS) entry which is preliminary data.</text>
</comment>
<accession>A0AB34IH66</accession>
<proteinExistence type="inferred from homology"/>
<dbReference type="Proteomes" id="UP001515480">
    <property type="component" value="Unassembled WGS sequence"/>
</dbReference>
<evidence type="ECO:0000259" key="2">
    <source>
        <dbReference type="Pfam" id="PF05347"/>
    </source>
</evidence>
<organism evidence="3 4">
    <name type="scientific">Prymnesium parvum</name>
    <name type="common">Toxic golden alga</name>
    <dbReference type="NCBI Taxonomy" id="97485"/>
    <lineage>
        <taxon>Eukaryota</taxon>
        <taxon>Haptista</taxon>
        <taxon>Haptophyta</taxon>
        <taxon>Prymnesiophyceae</taxon>
        <taxon>Prymnesiales</taxon>
        <taxon>Prymnesiaceae</taxon>
        <taxon>Prymnesium</taxon>
    </lineage>
</organism>
<comment type="similarity">
    <text evidence="1">Belongs to the complex I LYR family.</text>
</comment>
<dbReference type="PANTHER" id="PTHR13166:SF7">
    <property type="entry name" value="LYR MOTIF-CONTAINING PROTEIN 4"/>
    <property type="match status" value="1"/>
</dbReference>
<sequence length="266" mass="29459">MPFAFLAPLAPRLRPLASPPPPLLAFTRRHTLPAAPRLLRLYRHLLRAASSFANYNFREYARRRVREDFRSTRPPPPEEALAAAERQLRAVRRQALVSRLYPQEGHSMEPPETGPVFTVKAGQETVIASSSDFASILPELSVSAVLWEEFTRGEGWGLPPLAVAPVYSPISWASELDDLSIAEVFGLPPVSSSIEALQFLFGVRCAPPPQLVSVNELTHGLAEDAPLETRAFLEALLSRSCRRSGKQNLDGLHVQDVLHPPIEQPQ</sequence>
<dbReference type="GO" id="GO:1990221">
    <property type="term" value="C:L-cysteine desulfurase complex"/>
    <property type="evidence" value="ECO:0007669"/>
    <property type="project" value="TreeGrafter"/>
</dbReference>
<dbReference type="GO" id="GO:0005739">
    <property type="term" value="C:mitochondrion"/>
    <property type="evidence" value="ECO:0007669"/>
    <property type="project" value="TreeGrafter"/>
</dbReference>
<dbReference type="GO" id="GO:0016226">
    <property type="term" value="P:iron-sulfur cluster assembly"/>
    <property type="evidence" value="ECO:0007669"/>
    <property type="project" value="InterPro"/>
</dbReference>
<dbReference type="InterPro" id="IPR008011">
    <property type="entry name" value="Complex1_LYR_dom"/>
</dbReference>
<protein>
    <recommendedName>
        <fullName evidence="2">Complex 1 LYR protein domain-containing protein</fullName>
    </recommendedName>
</protein>
<gene>
    <name evidence="3" type="ORF">AB1Y20_013843</name>
</gene>
<evidence type="ECO:0000313" key="4">
    <source>
        <dbReference type="Proteomes" id="UP001515480"/>
    </source>
</evidence>
<dbReference type="CDD" id="cd20264">
    <property type="entry name" value="Complex1_LYR_LYRM4"/>
    <property type="match status" value="1"/>
</dbReference>
<evidence type="ECO:0000256" key="1">
    <source>
        <dbReference type="ARBA" id="ARBA00009508"/>
    </source>
</evidence>
<evidence type="ECO:0000313" key="3">
    <source>
        <dbReference type="EMBL" id="KAL1498522.1"/>
    </source>
</evidence>
<name>A0AB34IH66_PRYPA</name>
<dbReference type="Pfam" id="PF05347">
    <property type="entry name" value="Complex1_LYR"/>
    <property type="match status" value="1"/>
</dbReference>
<reference evidence="3 4" key="1">
    <citation type="journal article" date="2024" name="Science">
        <title>Giant polyketide synthase enzymes in the biosynthesis of giant marine polyether toxins.</title>
        <authorList>
            <person name="Fallon T.R."/>
            <person name="Shende V.V."/>
            <person name="Wierzbicki I.H."/>
            <person name="Pendleton A.L."/>
            <person name="Watervoot N.F."/>
            <person name="Auber R.P."/>
            <person name="Gonzalez D.J."/>
            <person name="Wisecaver J.H."/>
            <person name="Moore B.S."/>
        </authorList>
    </citation>
    <scope>NUCLEOTIDE SEQUENCE [LARGE SCALE GENOMIC DNA]</scope>
    <source>
        <strain evidence="3 4">12B1</strain>
    </source>
</reference>
<dbReference type="EMBL" id="JBGBPQ010000027">
    <property type="protein sequence ID" value="KAL1498522.1"/>
    <property type="molecule type" value="Genomic_DNA"/>
</dbReference>